<protein>
    <submittedName>
        <fullName evidence="1">Uncharacterized protein</fullName>
    </submittedName>
</protein>
<evidence type="ECO:0000313" key="2">
    <source>
        <dbReference type="Proteomes" id="UP000809137"/>
    </source>
</evidence>
<gene>
    <name evidence="1" type="ORF">JJB79_01335</name>
</gene>
<comment type="caution">
    <text evidence="1">The sequence shown here is derived from an EMBL/GenBank/DDBJ whole genome shotgun (WGS) entry which is preliminary data.</text>
</comment>
<evidence type="ECO:0000313" key="1">
    <source>
        <dbReference type="EMBL" id="MBM0746067.1"/>
    </source>
</evidence>
<accession>A0ABS1Z0Z7</accession>
<reference evidence="1 2" key="1">
    <citation type="submission" date="2021-01" db="EMBL/GenBank/DDBJ databases">
        <title>Complete genome sequence of Pantoea eucrina OB49, a heavy metal tolerant bacterium with PGPR potential isolated from wheat in Algeria.</title>
        <authorList>
            <person name="Lekired A."/>
            <person name="Ouzari I.H."/>
        </authorList>
    </citation>
    <scope>NUCLEOTIDE SEQUENCE [LARGE SCALE GENOMIC DNA]</scope>
    <source>
        <strain evidence="1 2">OB49</strain>
    </source>
</reference>
<name>A0ABS1Z0Z7_9GAMM</name>
<organism evidence="1 2">
    <name type="scientific">Pantoea eucrina</name>
    <dbReference type="NCBI Taxonomy" id="472693"/>
    <lineage>
        <taxon>Bacteria</taxon>
        <taxon>Pseudomonadati</taxon>
        <taxon>Pseudomonadota</taxon>
        <taxon>Gammaproteobacteria</taxon>
        <taxon>Enterobacterales</taxon>
        <taxon>Erwiniaceae</taxon>
        <taxon>Pantoea</taxon>
    </lineage>
</organism>
<dbReference type="RefSeq" id="WP_039384499.1">
    <property type="nucleotide sequence ID" value="NZ_CP083448.1"/>
</dbReference>
<dbReference type="EMBL" id="JAFCXS010000001">
    <property type="protein sequence ID" value="MBM0746067.1"/>
    <property type="molecule type" value="Genomic_DNA"/>
</dbReference>
<sequence>MRSPLHLSLLALFLLLTTGVVVRLIISANTFPEMKQCTATITESMASASVQARFSRVVTILHQQGFAHDTGTVTANGKQWRYNRFYTFTLAAVEGDTFRLTLASGNKSFDDAVPDAIMHRLRPETGRQTHITRIEQVAPGVWLFSGLAFPLYACRVSEPH</sequence>
<keyword evidence="2" id="KW-1185">Reference proteome</keyword>
<dbReference type="Proteomes" id="UP000809137">
    <property type="component" value="Unassembled WGS sequence"/>
</dbReference>
<dbReference type="GeneID" id="84691336"/>
<proteinExistence type="predicted"/>